<evidence type="ECO:0000256" key="1">
    <source>
        <dbReference type="ARBA" id="ARBA00010832"/>
    </source>
</evidence>
<dbReference type="Gene3D" id="3.30.1370.140">
    <property type="entry name" value="HupH hydrogenase expression protein, C-terminal domain"/>
    <property type="match status" value="2"/>
</dbReference>
<comment type="caution">
    <text evidence="3">The sequence shown here is derived from an EMBL/GenBank/DDBJ whole genome shotgun (WGS) entry which is preliminary data.</text>
</comment>
<gene>
    <name evidence="3" type="ORF">EOE65_04600</name>
</gene>
<keyword evidence="4" id="KW-1185">Reference proteome</keyword>
<sequence length="289" mass="32236">MQNPDIPLLNVNVPFGPGSQEEGDMVLDYMQMPSEMHTYDMPVLPEAEAVAECPQTVAILARLQEMLSQYKVGNKPYEMVLSELPDKDLDMLNQILGEGEVAAVVSGTTQVMIQETVMAGVWRLRYQNAQEDTLRETLEVADVPDIVRKLAFFNKRILTVNIDERPASVLNAPSVMVEIAEKSRLFEVGELESAHVINLSLLPFSPEDHQYLNDAIGVGAVTILSRGYGNCRISSTKINGLWRVQYFNSTDQLILDTLEITDIPQVACAAQEDVEDSTERLHEIRTVLT</sequence>
<dbReference type="InterPro" id="IPR038527">
    <property type="entry name" value="HupH_C_sf"/>
</dbReference>
<dbReference type="InterPro" id="IPR006894">
    <property type="entry name" value="HupH_Hydgase_express_prot_C"/>
</dbReference>
<dbReference type="RefSeq" id="WP_127693104.1">
    <property type="nucleotide sequence ID" value="NZ_SACQ01000001.1"/>
</dbReference>
<dbReference type="AlphaFoldDB" id="A0A437QEG9"/>
<evidence type="ECO:0000259" key="2">
    <source>
        <dbReference type="Pfam" id="PF04809"/>
    </source>
</evidence>
<evidence type="ECO:0000313" key="4">
    <source>
        <dbReference type="Proteomes" id="UP000282818"/>
    </source>
</evidence>
<dbReference type="Pfam" id="PF04809">
    <property type="entry name" value="HupH_C"/>
    <property type="match status" value="2"/>
</dbReference>
<reference evidence="3 4" key="1">
    <citation type="submission" date="2019-01" db="EMBL/GenBank/DDBJ databases">
        <authorList>
            <person name="Chen W.-M."/>
        </authorList>
    </citation>
    <scope>NUCLEOTIDE SEQUENCE [LARGE SCALE GENOMIC DNA]</scope>
    <source>
        <strain evidence="3 4">HPM-16</strain>
    </source>
</reference>
<evidence type="ECO:0000313" key="3">
    <source>
        <dbReference type="EMBL" id="RVU32937.1"/>
    </source>
</evidence>
<protein>
    <submittedName>
        <fullName evidence="3">Hydrogenase expression/formation protein</fullName>
    </submittedName>
</protein>
<dbReference type="Proteomes" id="UP000282818">
    <property type="component" value="Unassembled WGS sequence"/>
</dbReference>
<name>A0A437QEG9_9GAMM</name>
<proteinExistence type="inferred from homology"/>
<organism evidence="3 4">
    <name type="scientific">Neptunomonas marina</name>
    <dbReference type="NCBI Taxonomy" id="1815562"/>
    <lineage>
        <taxon>Bacteria</taxon>
        <taxon>Pseudomonadati</taxon>
        <taxon>Pseudomonadota</taxon>
        <taxon>Gammaproteobacteria</taxon>
        <taxon>Oceanospirillales</taxon>
        <taxon>Oceanospirillaceae</taxon>
        <taxon>Neptunomonas</taxon>
    </lineage>
</organism>
<feature type="domain" description="HupH hydrogenase expression protein C-terminal" evidence="2">
    <location>
        <begin position="58"/>
        <end position="148"/>
    </location>
</feature>
<comment type="similarity">
    <text evidence="1">Belongs to the HupH/HyaF family.</text>
</comment>
<accession>A0A437QEG9</accession>
<feature type="domain" description="HupH hydrogenase expression protein C-terminal" evidence="2">
    <location>
        <begin position="169"/>
        <end position="286"/>
    </location>
</feature>
<dbReference type="EMBL" id="SACQ01000001">
    <property type="protein sequence ID" value="RVU32937.1"/>
    <property type="molecule type" value="Genomic_DNA"/>
</dbReference>